<name>A0ABS9VF32_9BACT</name>
<accession>A0ABS9VF32</accession>
<gene>
    <name evidence="2" type="ORF">MM213_16240</name>
</gene>
<evidence type="ECO:0000313" key="3">
    <source>
        <dbReference type="Proteomes" id="UP001165430"/>
    </source>
</evidence>
<keyword evidence="3" id="KW-1185">Reference proteome</keyword>
<comment type="caution">
    <text evidence="2">The sequence shown here is derived from an EMBL/GenBank/DDBJ whole genome shotgun (WGS) entry which is preliminary data.</text>
</comment>
<keyword evidence="1" id="KW-1133">Transmembrane helix</keyword>
<feature type="transmembrane region" description="Helical" evidence="1">
    <location>
        <begin position="65"/>
        <end position="88"/>
    </location>
</feature>
<keyword evidence="1" id="KW-0472">Membrane</keyword>
<reference evidence="2" key="1">
    <citation type="submission" date="2022-03" db="EMBL/GenBank/DDBJ databases">
        <title>De novo assembled genomes of Belliella spp. (Cyclobacteriaceae) strains.</title>
        <authorList>
            <person name="Szabo A."/>
            <person name="Korponai K."/>
            <person name="Felfoldi T."/>
        </authorList>
    </citation>
    <scope>NUCLEOTIDE SEQUENCE</scope>
    <source>
        <strain evidence="2">DSM 111903</strain>
    </source>
</reference>
<keyword evidence="1" id="KW-0812">Transmembrane</keyword>
<dbReference type="Pfam" id="PF11188">
    <property type="entry name" value="DUF2975"/>
    <property type="match status" value="1"/>
</dbReference>
<feature type="transmembrane region" description="Helical" evidence="1">
    <location>
        <begin position="151"/>
        <end position="168"/>
    </location>
</feature>
<dbReference type="RefSeq" id="WP_241413932.1">
    <property type="nucleotide sequence ID" value="NZ_JAKZGO010000016.1"/>
</dbReference>
<dbReference type="InterPro" id="IPR021354">
    <property type="entry name" value="DUF2975"/>
</dbReference>
<feature type="transmembrane region" description="Helical" evidence="1">
    <location>
        <begin position="12"/>
        <end position="45"/>
    </location>
</feature>
<dbReference type="EMBL" id="JAKZGO010000016">
    <property type="protein sequence ID" value="MCH7415052.1"/>
    <property type="molecule type" value="Genomic_DNA"/>
</dbReference>
<protein>
    <submittedName>
        <fullName evidence="2">DUF2975 domain-containing protein</fullName>
    </submittedName>
</protein>
<proteinExistence type="predicted"/>
<sequence>MEWKKKWETQTGLMLLTIVIWSIFIGLCIKVGALLFTSILSIFNPVVAQNLYQGLNLYELMQQNLWYYISVLSLIVAITALKAYIFYIMIRIFLKIDLMNPFSKEIYKLISKIGETSIQVAFLIILTTAHFKWLSKKGFELNGLGEFSGGSFEFLFMGIIIYAIARVFKRGLEIQSENELTI</sequence>
<feature type="transmembrane region" description="Helical" evidence="1">
    <location>
        <begin position="109"/>
        <end position="131"/>
    </location>
</feature>
<organism evidence="2 3">
    <name type="scientific">Belliella alkalica</name>
    <dbReference type="NCBI Taxonomy" id="1730871"/>
    <lineage>
        <taxon>Bacteria</taxon>
        <taxon>Pseudomonadati</taxon>
        <taxon>Bacteroidota</taxon>
        <taxon>Cytophagia</taxon>
        <taxon>Cytophagales</taxon>
        <taxon>Cyclobacteriaceae</taxon>
        <taxon>Belliella</taxon>
    </lineage>
</organism>
<evidence type="ECO:0000313" key="2">
    <source>
        <dbReference type="EMBL" id="MCH7415052.1"/>
    </source>
</evidence>
<dbReference type="Proteomes" id="UP001165430">
    <property type="component" value="Unassembled WGS sequence"/>
</dbReference>
<evidence type="ECO:0000256" key="1">
    <source>
        <dbReference type="SAM" id="Phobius"/>
    </source>
</evidence>